<dbReference type="Pfam" id="PF10162">
    <property type="entry name" value="G8"/>
    <property type="match status" value="2"/>
</dbReference>
<dbReference type="SMART" id="SM01225">
    <property type="entry name" value="G8"/>
    <property type="match status" value="1"/>
</dbReference>
<evidence type="ECO:0000256" key="2">
    <source>
        <dbReference type="ARBA" id="ARBA00023180"/>
    </source>
</evidence>
<dbReference type="Pfam" id="PF01833">
    <property type="entry name" value="TIG"/>
    <property type="match status" value="4"/>
</dbReference>
<dbReference type="InterPro" id="IPR052387">
    <property type="entry name" value="Fibrocystin"/>
</dbReference>
<feature type="domain" description="G8" evidence="3">
    <location>
        <begin position="958"/>
        <end position="1098"/>
    </location>
</feature>
<dbReference type="InterPro" id="IPR019316">
    <property type="entry name" value="G8_domain"/>
</dbReference>
<evidence type="ECO:0000313" key="5">
    <source>
        <dbReference type="Proteomes" id="UP001217089"/>
    </source>
</evidence>
<dbReference type="Gene3D" id="2.60.40.10">
    <property type="entry name" value="Immunoglobulins"/>
    <property type="match status" value="3"/>
</dbReference>
<dbReference type="InterPro" id="IPR055401">
    <property type="entry name" value="CEMIP_beta-hel_dom"/>
</dbReference>
<dbReference type="PANTHER" id="PTHR46769:SF2">
    <property type="entry name" value="FIBROCYSTIN-L ISOFORM 2 PRECURSOR-RELATED"/>
    <property type="match status" value="1"/>
</dbReference>
<sequence length="1472" mass="159022">MVSSLSPAAGSLGGKTSVTLTGSGFEGTMADSSVLIGGFPCEITSLTYTQIVCKTPSSVSTGIKIVQLTVKSISAEMCQNCNFEYKADVTPVISSVTPVTLTGENTELTITGTYLEQQGGGISGTSVKVGGVSCYVTSTSPTEVICNITTVPCGTQKVELWVTGKGKATSGGSNDQITSQSIISSVTPSTGSIHGGTILQIDGNGFKQGQTTVTVGSSGGGHEVIVQGTGLEDNTDVKICGQVCKKSTITTSTPNAFACVTPPASGTVSTTLTCDVIVTVGGASVTITSGYIYDATKTPEVTAVSPSRGGTGGGTLLTITGSKFGNDSNVSSVTIDGTDCAISTINDTQITCNTGAHNNSASFRVEVRIGNSGIAKTKVIFQYVDVWSSVYTWGGDKLPQDGEVIVIQKGQMVLLDTDTAILKMLIIQGKPAPVTWTRLAQTASAGTNIIVLQQKVSWQQGDKIVIATTGDHLSMGETEEATIQSVAADKVTITLVETLNYTHLGGRFGEEKGSDQFGGHIFIHTPKFNSGEAKARIEYTEITHAGQAFRLGRYPIHFHMNGKMPDSYVRGCSIHHTFNRAVNMHNNHDTIIERNVGYHIMGGAFFFEDGIETNNTFQYMLIIFVIPSTSLLNDDITPAAIWVTHPENIIQHNVMAGNTFFGMWYRMRAHPEGPSYTTSVCPQNALMGINYNNTVHSCGWFGLWIFETYKPRVGGFCGSSTPVPAVFRDLFVYNNEKGVEIVNGGAIQIEGMIAVNNKKAGFEEKLLIEGEKFSVNGSLIKDSCIVGYTSALTTSSTFCTTAAVVFPYLDGFLVSNVIFENFDRANCWVFEWTRITGTCLVNCSGFWYMTESLTFVNSPNKIHYDWLFEGAVYDLDGTLTGNPSKPVVITTTGILPTISGRTRSTRKKRAAMVTEKDVEVKFEAIRCYYQDCVDPNSEQTVTVASQRPSSFCKWSDISSWTDTSTASEATRQCGVNMDTSDTKPVNGNSVTIVKADELFPTMETLIIKGTLEVDADFDGDGNYLNFELRVTYLIIHGGRLIVGWTDNPFPGTMSIILQGTESSPPLNNVLNVPVTAKSMSALELHGKEVTTTFTQLETTVVAGSNTVTLIKEVDWSVGDEIVITSTSYDPWHTETFKITAVSTNKKTLTLNGTTSHRHLVHKETLSTGEKLDLSAQVGLLSRNIKIVGGDYPNMQQDSYGATVKVGMTSMDSSTFTGYARISNVEFYRFGHEGYVDPFDPRYALAFSNLAIGVYGTNDLLIENNVIHHTVWFCMETTSDNTTIRNNLFALHIWEGSYQNRYEPGNVRWHGCIEAITATNLNLTDNVVTASERFAYHIPPQDCSISAEKRYANNKANTALICLGILPPDPVSSATKCALITGVTAWKCLYYGFYYNNMASVVIDRVAAIECGIGVFEMLIGPNPITHVAEDRYGDVNNSLIVGTTSSFDCTVDQVNQNDDNIKLSSLAVPFKA</sequence>
<keyword evidence="1" id="KW-0732">Signal</keyword>
<dbReference type="EMBL" id="JARBDR010000376">
    <property type="protein sequence ID" value="KAJ8313344.1"/>
    <property type="molecule type" value="Genomic_DNA"/>
</dbReference>
<dbReference type="InterPro" id="IPR013783">
    <property type="entry name" value="Ig-like_fold"/>
</dbReference>
<dbReference type="PROSITE" id="PS51484">
    <property type="entry name" value="G8"/>
    <property type="match status" value="1"/>
</dbReference>
<dbReference type="SMART" id="SM00429">
    <property type="entry name" value="IPT"/>
    <property type="match status" value="4"/>
</dbReference>
<dbReference type="SUPFAM" id="SSF81296">
    <property type="entry name" value="E set domains"/>
    <property type="match status" value="3"/>
</dbReference>
<evidence type="ECO:0000259" key="3">
    <source>
        <dbReference type="PROSITE" id="PS51484"/>
    </source>
</evidence>
<name>A0ABQ9F7J3_TEGGR</name>
<protein>
    <recommendedName>
        <fullName evidence="3">G8 domain-containing protein</fullName>
    </recommendedName>
</protein>
<keyword evidence="5" id="KW-1185">Reference proteome</keyword>
<accession>A0ABQ9F7J3</accession>
<evidence type="ECO:0000313" key="4">
    <source>
        <dbReference type="EMBL" id="KAJ8313344.1"/>
    </source>
</evidence>
<dbReference type="InterPro" id="IPR002909">
    <property type="entry name" value="IPT_dom"/>
</dbReference>
<gene>
    <name evidence="4" type="ORF">KUTeg_009130</name>
</gene>
<comment type="caution">
    <text evidence="4">The sequence shown here is derived from an EMBL/GenBank/DDBJ whole genome shotgun (WGS) entry which is preliminary data.</text>
</comment>
<dbReference type="Proteomes" id="UP001217089">
    <property type="component" value="Unassembled WGS sequence"/>
</dbReference>
<organism evidence="4 5">
    <name type="scientific">Tegillarca granosa</name>
    <name type="common">Malaysian cockle</name>
    <name type="synonym">Anadara granosa</name>
    <dbReference type="NCBI Taxonomy" id="220873"/>
    <lineage>
        <taxon>Eukaryota</taxon>
        <taxon>Metazoa</taxon>
        <taxon>Spiralia</taxon>
        <taxon>Lophotrochozoa</taxon>
        <taxon>Mollusca</taxon>
        <taxon>Bivalvia</taxon>
        <taxon>Autobranchia</taxon>
        <taxon>Pteriomorphia</taxon>
        <taxon>Arcoida</taxon>
        <taxon>Arcoidea</taxon>
        <taxon>Arcidae</taxon>
        <taxon>Tegillarca</taxon>
    </lineage>
</organism>
<proteinExistence type="predicted"/>
<evidence type="ECO:0000256" key="1">
    <source>
        <dbReference type="ARBA" id="ARBA00022729"/>
    </source>
</evidence>
<dbReference type="InterPro" id="IPR014756">
    <property type="entry name" value="Ig_E-set"/>
</dbReference>
<dbReference type="Pfam" id="PF24606">
    <property type="entry name" value="CEMIP_beta-hel"/>
    <property type="match status" value="1"/>
</dbReference>
<dbReference type="CDD" id="cd00603">
    <property type="entry name" value="IPT_PCSR"/>
    <property type="match status" value="4"/>
</dbReference>
<keyword evidence="2" id="KW-0325">Glycoprotein</keyword>
<reference evidence="4 5" key="1">
    <citation type="submission" date="2022-12" db="EMBL/GenBank/DDBJ databases">
        <title>Chromosome-level genome of Tegillarca granosa.</title>
        <authorList>
            <person name="Kim J."/>
        </authorList>
    </citation>
    <scope>NUCLEOTIDE SEQUENCE [LARGE SCALE GENOMIC DNA]</scope>
    <source>
        <strain evidence="4">Teg-2019</strain>
        <tissue evidence="4">Adductor muscle</tissue>
    </source>
</reference>
<dbReference type="PANTHER" id="PTHR46769">
    <property type="entry name" value="POLYCYSTIC KIDNEY AND HEPATIC DISEASE 1 (AUTOSOMAL RECESSIVE)-LIKE 1"/>
    <property type="match status" value="1"/>
</dbReference>